<dbReference type="InterPro" id="IPR051534">
    <property type="entry name" value="CBASS_pafABC_assoc_protein"/>
</dbReference>
<dbReference type="InterPro" id="IPR057727">
    <property type="entry name" value="WCX_dom"/>
</dbReference>
<accession>A0A8E3BGS0</accession>
<dbReference type="AlphaFoldDB" id="W7IBL3"/>
<feature type="domain" description="WYL" evidence="1">
    <location>
        <begin position="164"/>
        <end position="227"/>
    </location>
</feature>
<dbReference type="STRING" id="909613.UO65_6549"/>
<dbReference type="PROSITE" id="PS52050">
    <property type="entry name" value="WYL"/>
    <property type="match status" value="1"/>
</dbReference>
<accession>W7IBL3</accession>
<dbReference type="Pfam" id="PF25583">
    <property type="entry name" value="WCX"/>
    <property type="match status" value="1"/>
</dbReference>
<evidence type="ECO:0000259" key="1">
    <source>
        <dbReference type="Pfam" id="PF13280"/>
    </source>
</evidence>
<proteinExistence type="predicted"/>
<feature type="domain" description="WCX" evidence="2">
    <location>
        <begin position="265"/>
        <end position="338"/>
    </location>
</feature>
<keyword evidence="4" id="KW-1185">Reference proteome</keyword>
<dbReference type="InterPro" id="IPR026881">
    <property type="entry name" value="WYL_dom"/>
</dbReference>
<dbReference type="Pfam" id="PF13280">
    <property type="entry name" value="WYL"/>
    <property type="match status" value="1"/>
</dbReference>
<reference evidence="3 4" key="1">
    <citation type="journal article" date="2014" name="Genome Announc.">
        <title>Draft Genome Sequence of the Antitrypanosomally Active Sponge-Associated Bacterium Actinokineospora sp. Strain EG49.</title>
        <authorList>
            <person name="Harjes J."/>
            <person name="Ryu T."/>
            <person name="Abdelmohsen U.R."/>
            <person name="Moitinho-Silva L."/>
            <person name="Horn H."/>
            <person name="Ravasi T."/>
            <person name="Hentschel U."/>
        </authorList>
    </citation>
    <scope>NUCLEOTIDE SEQUENCE [LARGE SCALE GENOMIC DNA]</scope>
    <source>
        <strain evidence="3 4">EG49</strain>
    </source>
</reference>
<evidence type="ECO:0000313" key="3">
    <source>
        <dbReference type="EMBL" id="EWC58175.1"/>
    </source>
</evidence>
<comment type="caution">
    <text evidence="3">The sequence shown here is derived from an EMBL/GenBank/DDBJ whole genome shotgun (WGS) entry which is preliminary data.</text>
</comment>
<dbReference type="PANTHER" id="PTHR34580">
    <property type="match status" value="1"/>
</dbReference>
<evidence type="ECO:0000313" key="4">
    <source>
        <dbReference type="Proteomes" id="UP000019277"/>
    </source>
</evidence>
<dbReference type="PATRIC" id="fig|909613.9.peg.6545"/>
<dbReference type="EMBL" id="AYXG01000253">
    <property type="protein sequence ID" value="EWC58175.1"/>
    <property type="molecule type" value="Genomic_DNA"/>
</dbReference>
<sequence>MFGRGGCERVVGGRYGALVSVARAERLVNLVLCLLSTRQYLSAERIRKIVPGYADAPSDDAFFRTFERDKTELRELGIPLEIGRNKVADPVDGYRIARRDYELGEIDLAPDEAAAVALAVRLWDSPELTGAAHGALLKLRAAGVDVDQAAPTMVESKVRTTEPAFGPLLAAVQAGQAVAFQYRRPSPAELRERVLEPWGVVSWRGRWYVVGHDRDRGAPRCFRLSRVVGEVRKVGRPGQVSRPEDVDLMKFVASSGGEPQPPAGVRLWVADGRGAGLRRWAEVVERREVDGVPGDVVDLELAFPDTAAGWIAGYGADVVVLEPDVLAKAVRERLLAAAGGGL</sequence>
<name>W7IBL3_9PSEU</name>
<evidence type="ECO:0000259" key="2">
    <source>
        <dbReference type="Pfam" id="PF25583"/>
    </source>
</evidence>
<dbReference type="Proteomes" id="UP000019277">
    <property type="component" value="Unassembled WGS sequence"/>
</dbReference>
<organism evidence="3 4">
    <name type="scientific">Actinokineospora spheciospongiae</name>
    <dbReference type="NCBI Taxonomy" id="909613"/>
    <lineage>
        <taxon>Bacteria</taxon>
        <taxon>Bacillati</taxon>
        <taxon>Actinomycetota</taxon>
        <taxon>Actinomycetes</taxon>
        <taxon>Pseudonocardiales</taxon>
        <taxon>Pseudonocardiaceae</taxon>
        <taxon>Actinokineospora</taxon>
    </lineage>
</organism>
<protein>
    <submittedName>
        <fullName evidence="3">Putative DeoR-family transcriptional regulator</fullName>
    </submittedName>
</protein>
<dbReference type="PANTHER" id="PTHR34580:SF3">
    <property type="entry name" value="PROTEIN PAFB"/>
    <property type="match status" value="1"/>
</dbReference>
<gene>
    <name evidence="3" type="ORF">UO65_6549</name>
</gene>
<dbReference type="eggNOG" id="COG2378">
    <property type="taxonomic scope" value="Bacteria"/>
</dbReference>